<dbReference type="PROSITE" id="PS51257">
    <property type="entry name" value="PROKAR_LIPOPROTEIN"/>
    <property type="match status" value="1"/>
</dbReference>
<proteinExistence type="predicted"/>
<feature type="region of interest" description="Disordered" evidence="1">
    <location>
        <begin position="23"/>
        <end position="45"/>
    </location>
</feature>
<name>A0ABV9U3I3_9ACTN</name>
<dbReference type="Proteomes" id="UP001595872">
    <property type="component" value="Unassembled WGS sequence"/>
</dbReference>
<feature type="chain" id="PRO_5045220416" description="DUF8094 domain-containing protein" evidence="2">
    <location>
        <begin position="24"/>
        <end position="355"/>
    </location>
</feature>
<dbReference type="RefSeq" id="WP_378258739.1">
    <property type="nucleotide sequence ID" value="NZ_JBHSIT010000007.1"/>
</dbReference>
<keyword evidence="2" id="KW-0732">Signal</keyword>
<comment type="caution">
    <text evidence="4">The sequence shown here is derived from an EMBL/GenBank/DDBJ whole genome shotgun (WGS) entry which is preliminary data.</text>
</comment>
<dbReference type="Pfam" id="PF26366">
    <property type="entry name" value="DUF8094"/>
    <property type="match status" value="1"/>
</dbReference>
<dbReference type="EMBL" id="JBHSIT010000007">
    <property type="protein sequence ID" value="MFC4910408.1"/>
    <property type="molecule type" value="Genomic_DNA"/>
</dbReference>
<reference evidence="5" key="1">
    <citation type="journal article" date="2019" name="Int. J. Syst. Evol. Microbiol.">
        <title>The Global Catalogue of Microorganisms (GCM) 10K type strain sequencing project: providing services to taxonomists for standard genome sequencing and annotation.</title>
        <authorList>
            <consortium name="The Broad Institute Genomics Platform"/>
            <consortium name="The Broad Institute Genome Sequencing Center for Infectious Disease"/>
            <person name="Wu L."/>
            <person name="Ma J."/>
        </authorList>
    </citation>
    <scope>NUCLEOTIDE SEQUENCE [LARGE SCALE GENOMIC DNA]</scope>
    <source>
        <strain evidence="5">KLKA75</strain>
    </source>
</reference>
<keyword evidence="5" id="KW-1185">Reference proteome</keyword>
<feature type="domain" description="DUF8094" evidence="3">
    <location>
        <begin position="47"/>
        <end position="341"/>
    </location>
</feature>
<evidence type="ECO:0000313" key="5">
    <source>
        <dbReference type="Proteomes" id="UP001595872"/>
    </source>
</evidence>
<dbReference type="InterPro" id="IPR058407">
    <property type="entry name" value="DUF8094"/>
</dbReference>
<organism evidence="4 5">
    <name type="scientific">Actinomadura gamaensis</name>
    <dbReference type="NCBI Taxonomy" id="1763541"/>
    <lineage>
        <taxon>Bacteria</taxon>
        <taxon>Bacillati</taxon>
        <taxon>Actinomycetota</taxon>
        <taxon>Actinomycetes</taxon>
        <taxon>Streptosporangiales</taxon>
        <taxon>Thermomonosporaceae</taxon>
        <taxon>Actinomadura</taxon>
    </lineage>
</organism>
<sequence length="355" mass="37783">MPRIDRAATAVLALLALAASASACGGGGTKAKVTPAPPRPTPTPVPLTPQLAADRFRSWSVNDDVARASGDERLALSWVVDGQYALTAAEFRKASHDGDPVPRFSYGQPTFYVPKFQEVKTFPQWFVAAVPRTEQGKPKSTRTALMAFILRSPGDQWKLSLETDLDPKAKLPKVVLDGQGYATALLTGDTSVLIRPRDLPGIQATIAAEGPSSVASKVMASGPVTTGMNADIQAARKKARHQGLGFSSVVVATPYPIFALRTEQGGGLVLYSLFRNNSLYVKSKDRPKRKPPIPPETAHLLDGTVPGYEIDYTETLQLAAADPANPKSNANLPKADVIGYFGTISKANAPTPKPS</sequence>
<evidence type="ECO:0000313" key="4">
    <source>
        <dbReference type="EMBL" id="MFC4910408.1"/>
    </source>
</evidence>
<evidence type="ECO:0000259" key="3">
    <source>
        <dbReference type="Pfam" id="PF26366"/>
    </source>
</evidence>
<protein>
    <recommendedName>
        <fullName evidence="3">DUF8094 domain-containing protein</fullName>
    </recommendedName>
</protein>
<evidence type="ECO:0000256" key="2">
    <source>
        <dbReference type="SAM" id="SignalP"/>
    </source>
</evidence>
<feature type="compositionally biased region" description="Pro residues" evidence="1">
    <location>
        <begin position="35"/>
        <end position="45"/>
    </location>
</feature>
<feature type="signal peptide" evidence="2">
    <location>
        <begin position="1"/>
        <end position="23"/>
    </location>
</feature>
<accession>A0ABV9U3I3</accession>
<gene>
    <name evidence="4" type="ORF">ACFPCY_24055</name>
</gene>
<evidence type="ECO:0000256" key="1">
    <source>
        <dbReference type="SAM" id="MobiDB-lite"/>
    </source>
</evidence>